<organismHost>
    <name type="scientific">Pseudomonas chlororaphis</name>
    <dbReference type="NCBI Taxonomy" id="587753"/>
</organismHost>
<dbReference type="KEGG" id="vg:6372546"/>
<sequence length="273" mass="31996">MSCCTPREKPDSNIPFEQMGCPCDTWAHLKDMFVYLKDERAGVVPCVPSQFTVQWSFIDAMTYMYSVTDVLTGEVIEYSVAKDFTKESPLEAFERDWRTRELMYNRGVVCALNDLLEAMEDLNPNVQYKLERKVGQGYLIHKPIERELGVVVFKVEYHVVDLTERLDGPEHFKELYPDNKIVFPQELISEVAYGTNVLVRRFRKIGVRWEGIVCEKVKDFERFSVIGFSYRDHDTVNVVKISYQDMDLNDPTLRTYHEYYTKQGPQNGYFHCK</sequence>
<organism evidence="1 2">
    <name type="scientific">Pseudomonas phage 201phi2-1</name>
    <name type="common">Pseudomonas chlororaphis phage 201phi2-1</name>
    <dbReference type="NCBI Taxonomy" id="198110"/>
    <lineage>
        <taxon>Viruses</taxon>
        <taxon>Duplodnaviria</taxon>
        <taxon>Heunggongvirae</taxon>
        <taxon>Uroviricota</taxon>
        <taxon>Caudoviricetes</taxon>
        <taxon>Chimalliviridae</taxon>
        <taxon>Serwervirus</taxon>
        <taxon>Serwervirus 201phi21</taxon>
    </lineage>
</organism>
<name>B3FK23_BP201</name>
<dbReference type="RefSeq" id="YP_001956773.1">
    <property type="nucleotide sequence ID" value="NC_010821.1"/>
</dbReference>
<accession>B3FK23</accession>
<dbReference type="OrthoDB" id="16841at10239"/>
<evidence type="ECO:0000313" key="1">
    <source>
        <dbReference type="EMBL" id="ABY62881.1"/>
    </source>
</evidence>
<dbReference type="Proteomes" id="UP000002421">
    <property type="component" value="Segment"/>
</dbReference>
<dbReference type="EMBL" id="EU197055">
    <property type="protein sequence ID" value="ABY62881.1"/>
    <property type="molecule type" value="Genomic_DNA"/>
</dbReference>
<evidence type="ECO:0000313" key="2">
    <source>
        <dbReference type="Proteomes" id="UP000002421"/>
    </source>
</evidence>
<protein>
    <submittedName>
        <fullName evidence="1">Virion structural protein</fullName>
    </submittedName>
</protein>
<keyword evidence="2" id="KW-1185">Reference proteome</keyword>
<reference evidence="1 2" key="1">
    <citation type="journal article" date="2008" name="Virology">
        <title>Characterization of Pseudomonas chlororaphis myovirus 201varphi2-1 via genomic sequencing, mass spectrometry, and electron microscopy.</title>
        <authorList>
            <person name="Thomas J.A."/>
            <person name="Rolando M.R."/>
            <person name="Carroll C.A."/>
            <person name="Shen P.S."/>
            <person name="Belnap D.M."/>
            <person name="Weintraub S.T."/>
            <person name="Serwer P."/>
            <person name="Hardies S.C."/>
        </authorList>
    </citation>
    <scope>NUCLEOTIDE SEQUENCE</scope>
</reference>
<proteinExistence type="predicted"/>
<gene>
    <name evidence="1" type="ORF">201phi2-1p048</name>
</gene>